<evidence type="ECO:0000313" key="3">
    <source>
        <dbReference type="Proteomes" id="UP000195402"/>
    </source>
</evidence>
<evidence type="ECO:0000256" key="1">
    <source>
        <dbReference type="SAM" id="Phobius"/>
    </source>
</evidence>
<proteinExistence type="predicted"/>
<protein>
    <submittedName>
        <fullName evidence="2">Uncharacterized protein</fullName>
    </submittedName>
</protein>
<gene>
    <name evidence="2" type="ORF">BVC80_8771g10</name>
</gene>
<keyword evidence="1" id="KW-0812">Transmembrane</keyword>
<dbReference type="InParanoid" id="A0A200QSH4"/>
<sequence length="85" mass="9384">MKLLQSISLKNKKYITISLLTLSVLPGIIGFPEYSGFNWNSIYIASFSVILIAGLCLIEEPSLLEFTFDRKIGVSVSPDSLDCNP</sequence>
<keyword evidence="1" id="KW-0472">Membrane</keyword>
<dbReference type="AlphaFoldDB" id="A0A200QSH4"/>
<keyword evidence="1" id="KW-1133">Transmembrane helix</keyword>
<reference evidence="2 3" key="1">
    <citation type="journal article" date="2017" name="Mol. Plant">
        <title>The Genome of Medicinal Plant Macleaya cordata Provides New Insights into Benzylisoquinoline Alkaloids Metabolism.</title>
        <authorList>
            <person name="Liu X."/>
            <person name="Liu Y."/>
            <person name="Huang P."/>
            <person name="Ma Y."/>
            <person name="Qing Z."/>
            <person name="Tang Q."/>
            <person name="Cao H."/>
            <person name="Cheng P."/>
            <person name="Zheng Y."/>
            <person name="Yuan Z."/>
            <person name="Zhou Y."/>
            <person name="Liu J."/>
            <person name="Tang Z."/>
            <person name="Zhuo Y."/>
            <person name="Zhang Y."/>
            <person name="Yu L."/>
            <person name="Huang J."/>
            <person name="Yang P."/>
            <person name="Peng Q."/>
            <person name="Zhang J."/>
            <person name="Jiang W."/>
            <person name="Zhang Z."/>
            <person name="Lin K."/>
            <person name="Ro D.K."/>
            <person name="Chen X."/>
            <person name="Xiong X."/>
            <person name="Shang Y."/>
            <person name="Huang S."/>
            <person name="Zeng J."/>
        </authorList>
    </citation>
    <scope>NUCLEOTIDE SEQUENCE [LARGE SCALE GENOMIC DNA]</scope>
    <source>
        <strain evidence="3">cv. BLH2017</strain>
        <tissue evidence="2">Root</tissue>
    </source>
</reference>
<accession>A0A200QSH4</accession>
<dbReference type="EMBL" id="MVGT01001146">
    <property type="protein sequence ID" value="OVA13392.1"/>
    <property type="molecule type" value="Genomic_DNA"/>
</dbReference>
<organism evidence="2 3">
    <name type="scientific">Macleaya cordata</name>
    <name type="common">Five-seeded plume-poppy</name>
    <name type="synonym">Bocconia cordata</name>
    <dbReference type="NCBI Taxonomy" id="56857"/>
    <lineage>
        <taxon>Eukaryota</taxon>
        <taxon>Viridiplantae</taxon>
        <taxon>Streptophyta</taxon>
        <taxon>Embryophyta</taxon>
        <taxon>Tracheophyta</taxon>
        <taxon>Spermatophyta</taxon>
        <taxon>Magnoliopsida</taxon>
        <taxon>Ranunculales</taxon>
        <taxon>Papaveraceae</taxon>
        <taxon>Papaveroideae</taxon>
        <taxon>Macleaya</taxon>
    </lineage>
</organism>
<evidence type="ECO:0000313" key="2">
    <source>
        <dbReference type="EMBL" id="OVA13392.1"/>
    </source>
</evidence>
<comment type="caution">
    <text evidence="2">The sequence shown here is derived from an EMBL/GenBank/DDBJ whole genome shotgun (WGS) entry which is preliminary data.</text>
</comment>
<keyword evidence="3" id="KW-1185">Reference proteome</keyword>
<feature type="transmembrane region" description="Helical" evidence="1">
    <location>
        <begin position="40"/>
        <end position="58"/>
    </location>
</feature>
<name>A0A200QSH4_MACCD</name>
<dbReference type="Proteomes" id="UP000195402">
    <property type="component" value="Unassembled WGS sequence"/>
</dbReference>